<protein>
    <submittedName>
        <fullName evidence="2">Uncharacterized protein</fullName>
    </submittedName>
</protein>
<name>A0AAT9HP50_9ACTN</name>
<dbReference type="EMBL" id="AP035768">
    <property type="protein sequence ID" value="BFO19228.1"/>
    <property type="molecule type" value="Genomic_DNA"/>
</dbReference>
<evidence type="ECO:0000256" key="1">
    <source>
        <dbReference type="SAM" id="MobiDB-lite"/>
    </source>
</evidence>
<proteinExistence type="predicted"/>
<reference evidence="2" key="2">
    <citation type="submission" date="2024-07" db="EMBL/GenBank/DDBJ databases">
        <title>Streptomyces haneummycinica sp. nov., a new antibiotic-producing actinobacterium isolated from marine sediment.</title>
        <authorList>
            <person name="Uemura M."/>
            <person name="Hamada M."/>
            <person name="Hirano S."/>
            <person name="Kobayashi K."/>
            <person name="Ohshiro T."/>
            <person name="Kobayashi T."/>
            <person name="Terahara T."/>
        </authorList>
    </citation>
    <scope>NUCLEOTIDE SEQUENCE</scope>
    <source>
        <strain evidence="2">KM77-8</strain>
    </source>
</reference>
<feature type="compositionally biased region" description="Polar residues" evidence="1">
    <location>
        <begin position="62"/>
        <end position="71"/>
    </location>
</feature>
<organism evidence="2">
    <name type="scientific">Streptomyces haneummycinicus</name>
    <dbReference type="NCBI Taxonomy" id="3074435"/>
    <lineage>
        <taxon>Bacteria</taxon>
        <taxon>Bacillati</taxon>
        <taxon>Actinomycetota</taxon>
        <taxon>Actinomycetes</taxon>
        <taxon>Kitasatosporales</taxon>
        <taxon>Streptomycetaceae</taxon>
        <taxon>Streptomyces</taxon>
    </lineage>
</organism>
<evidence type="ECO:0000313" key="2">
    <source>
        <dbReference type="EMBL" id="BFO19228.1"/>
    </source>
</evidence>
<gene>
    <name evidence="2" type="ORF">SHKM778_56160</name>
</gene>
<feature type="region of interest" description="Disordered" evidence="1">
    <location>
        <begin position="28"/>
        <end position="71"/>
    </location>
</feature>
<sequence>MTAFTLTWRSTLSRFCEEVKASACTAVKTHQDQDEDESAVRDVQQPAGRRRPGGGVLPASPAVTSGETEGS</sequence>
<reference evidence="2" key="1">
    <citation type="submission" date="2024-06" db="EMBL/GenBank/DDBJ databases">
        <authorList>
            <consortium name="consrtm"/>
            <person name="Uemura M."/>
            <person name="Terahara T."/>
        </authorList>
    </citation>
    <scope>NUCLEOTIDE SEQUENCE</scope>
    <source>
        <strain evidence="2">KM77-8</strain>
    </source>
</reference>
<accession>A0AAT9HP50</accession>
<dbReference type="AlphaFoldDB" id="A0AAT9HP50"/>